<evidence type="ECO:0008006" key="4">
    <source>
        <dbReference type="Google" id="ProtNLM"/>
    </source>
</evidence>
<evidence type="ECO:0000256" key="1">
    <source>
        <dbReference type="SAM" id="MobiDB-lite"/>
    </source>
</evidence>
<reference evidence="2" key="1">
    <citation type="submission" date="2023-08" db="EMBL/GenBank/DDBJ databases">
        <authorList>
            <person name="Chen Y."/>
            <person name="Shah S."/>
            <person name="Dougan E. K."/>
            <person name="Thang M."/>
            <person name="Chan C."/>
        </authorList>
    </citation>
    <scope>NUCLEOTIDE SEQUENCE</scope>
</reference>
<evidence type="ECO:0000313" key="2">
    <source>
        <dbReference type="EMBL" id="CAJ1380205.1"/>
    </source>
</evidence>
<dbReference type="Proteomes" id="UP001178507">
    <property type="component" value="Unassembled WGS sequence"/>
</dbReference>
<accession>A0AA36MPA3</accession>
<dbReference type="EMBL" id="CAUJNA010000691">
    <property type="protein sequence ID" value="CAJ1380205.1"/>
    <property type="molecule type" value="Genomic_DNA"/>
</dbReference>
<keyword evidence="3" id="KW-1185">Reference proteome</keyword>
<sequence length="149" mass="16027">MTWANGSILSSLEVEGQLLAVAVKNSSVNVEPWPADLPKDATVLPELLQSTSAPALRAWSQPWNQESPLTRHQAGTCQPCFFFRARVDGCWKGSQCDRCHICTLEEMHARRNRLQKASKQAAKAAAKVAAKAAAKAAESAGNASASDRP</sequence>
<comment type="caution">
    <text evidence="2">The sequence shown here is derived from an EMBL/GenBank/DDBJ whole genome shotgun (WGS) entry which is preliminary data.</text>
</comment>
<dbReference type="AlphaFoldDB" id="A0AA36MPA3"/>
<feature type="region of interest" description="Disordered" evidence="1">
    <location>
        <begin position="130"/>
        <end position="149"/>
    </location>
</feature>
<name>A0AA36MPA3_9DINO</name>
<gene>
    <name evidence="2" type="ORF">EVOR1521_LOCUS8213</name>
</gene>
<proteinExistence type="predicted"/>
<evidence type="ECO:0000313" key="3">
    <source>
        <dbReference type="Proteomes" id="UP001178507"/>
    </source>
</evidence>
<organism evidence="2 3">
    <name type="scientific">Effrenium voratum</name>
    <dbReference type="NCBI Taxonomy" id="2562239"/>
    <lineage>
        <taxon>Eukaryota</taxon>
        <taxon>Sar</taxon>
        <taxon>Alveolata</taxon>
        <taxon>Dinophyceae</taxon>
        <taxon>Suessiales</taxon>
        <taxon>Symbiodiniaceae</taxon>
        <taxon>Effrenium</taxon>
    </lineage>
</organism>
<protein>
    <recommendedName>
        <fullName evidence="4">C3H1-type domain-containing protein</fullName>
    </recommendedName>
</protein>